<dbReference type="AlphaFoldDB" id="A0A834Y6K8"/>
<dbReference type="Gene3D" id="3.90.230.10">
    <property type="entry name" value="Creatinase/methionine aminopeptidase superfamily"/>
    <property type="match status" value="1"/>
</dbReference>
<dbReference type="EMBL" id="JABCRI010001346">
    <property type="protein sequence ID" value="KAF8364646.1"/>
    <property type="molecule type" value="Genomic_DNA"/>
</dbReference>
<accession>A0A834Y6K8</accession>
<dbReference type="GO" id="GO:0070006">
    <property type="term" value="F:metalloaminopeptidase activity"/>
    <property type="evidence" value="ECO:0007669"/>
    <property type="project" value="TreeGrafter"/>
</dbReference>
<organism evidence="1 2">
    <name type="scientific">Tetracentron sinense</name>
    <name type="common">Spur-leaf</name>
    <dbReference type="NCBI Taxonomy" id="13715"/>
    <lineage>
        <taxon>Eukaryota</taxon>
        <taxon>Viridiplantae</taxon>
        <taxon>Streptophyta</taxon>
        <taxon>Embryophyta</taxon>
        <taxon>Tracheophyta</taxon>
        <taxon>Spermatophyta</taxon>
        <taxon>Magnoliopsida</taxon>
        <taxon>Trochodendrales</taxon>
        <taxon>Trochodendraceae</taxon>
        <taxon>Tetracentron</taxon>
    </lineage>
</organism>
<dbReference type="OrthoDB" id="3209743at2759"/>
<sequence length="201" mass="22751">MDGGSDAAESALSCARCGKPAHLQCPKCVELKLPREGAAFCFVLRLVFLHEEWSELRRSEMKTPITKAGVSWRKSSTQDCFKASWSSHKSVHLKEKSSTLREGTADEQISSLLDEGWLYCLKKGQTRTSKLPHFDWTGKLRPYPISSHRIVPAHIDKPDWAIDGIPKIEPSSELQNIVEIKTPEKIERMRETCRVSIAKDF</sequence>
<gene>
    <name evidence="1" type="ORF">HHK36_033382</name>
</gene>
<dbReference type="PANTHER" id="PTHR43330">
    <property type="entry name" value="METHIONINE AMINOPEPTIDASE"/>
    <property type="match status" value="1"/>
</dbReference>
<dbReference type="OMA" id="PRANDTF"/>
<dbReference type="PANTHER" id="PTHR43330:SF7">
    <property type="entry name" value="METHIONINE AMINOPEPTIDASE 1"/>
    <property type="match status" value="1"/>
</dbReference>
<comment type="caution">
    <text evidence="1">The sequence shown here is derived from an EMBL/GenBank/DDBJ whole genome shotgun (WGS) entry which is preliminary data.</text>
</comment>
<name>A0A834Y6K8_TETSI</name>
<evidence type="ECO:0000313" key="1">
    <source>
        <dbReference type="EMBL" id="KAF8364646.1"/>
    </source>
</evidence>
<keyword evidence="2" id="KW-1185">Reference proteome</keyword>
<evidence type="ECO:0000313" key="2">
    <source>
        <dbReference type="Proteomes" id="UP000655225"/>
    </source>
</evidence>
<reference evidence="1 2" key="1">
    <citation type="submission" date="2020-04" db="EMBL/GenBank/DDBJ databases">
        <title>Plant Genome Project.</title>
        <authorList>
            <person name="Zhang R.-G."/>
        </authorList>
    </citation>
    <scope>NUCLEOTIDE SEQUENCE [LARGE SCALE GENOMIC DNA]</scope>
    <source>
        <strain evidence="1">YNK0</strain>
        <tissue evidence="1">Leaf</tissue>
    </source>
</reference>
<dbReference type="GO" id="GO:0005829">
    <property type="term" value="C:cytosol"/>
    <property type="evidence" value="ECO:0007669"/>
    <property type="project" value="TreeGrafter"/>
</dbReference>
<protein>
    <submittedName>
        <fullName evidence="1">Uncharacterized protein</fullName>
    </submittedName>
</protein>
<dbReference type="Proteomes" id="UP000655225">
    <property type="component" value="Unassembled WGS sequence"/>
</dbReference>
<dbReference type="InterPro" id="IPR036005">
    <property type="entry name" value="Creatinase/aminopeptidase-like"/>
</dbReference>
<proteinExistence type="predicted"/>
<dbReference type="SUPFAM" id="SSF55920">
    <property type="entry name" value="Creatinase/aminopeptidase"/>
    <property type="match status" value="1"/>
</dbReference>